<dbReference type="GO" id="GO:0009570">
    <property type="term" value="C:chloroplast stroma"/>
    <property type="evidence" value="ECO:0007669"/>
    <property type="project" value="TreeGrafter"/>
</dbReference>
<name>A0AAD8GPS4_9APIA</name>
<keyword evidence="10" id="KW-1185">Reference proteome</keyword>
<evidence type="ECO:0000256" key="6">
    <source>
        <dbReference type="ARBA" id="ARBA00039084"/>
    </source>
</evidence>
<organism evidence="9 10">
    <name type="scientific">Heracleum sosnowskyi</name>
    <dbReference type="NCBI Taxonomy" id="360622"/>
    <lineage>
        <taxon>Eukaryota</taxon>
        <taxon>Viridiplantae</taxon>
        <taxon>Streptophyta</taxon>
        <taxon>Embryophyta</taxon>
        <taxon>Tracheophyta</taxon>
        <taxon>Spermatophyta</taxon>
        <taxon>Magnoliopsida</taxon>
        <taxon>eudicotyledons</taxon>
        <taxon>Gunneridae</taxon>
        <taxon>Pentapetalae</taxon>
        <taxon>asterids</taxon>
        <taxon>campanulids</taxon>
        <taxon>Apiales</taxon>
        <taxon>Apiaceae</taxon>
        <taxon>Apioideae</taxon>
        <taxon>apioid superclade</taxon>
        <taxon>Tordylieae</taxon>
        <taxon>Tordyliinae</taxon>
        <taxon>Heracleum</taxon>
    </lineage>
</organism>
<dbReference type="AlphaFoldDB" id="A0AAD8GPS4"/>
<comment type="catalytic activity">
    <reaction evidence="7">
        <text>all-trans-zeaxanthin + 2 O2 = 4,9-dimethyldodeca-2,4,6,8,10-pentaenedial + 2 (3R)-hydroxy-beta-ionone</text>
        <dbReference type="Rhea" id="RHEA:26393"/>
        <dbReference type="ChEBI" id="CHEBI:15379"/>
        <dbReference type="ChEBI" id="CHEBI:27547"/>
        <dbReference type="ChEBI" id="CHEBI:53171"/>
        <dbReference type="ChEBI" id="CHEBI:53173"/>
        <dbReference type="EC" id="1.14.99.n4"/>
    </reaction>
</comment>
<evidence type="ECO:0000256" key="2">
    <source>
        <dbReference type="ARBA" id="ARBA00022723"/>
    </source>
</evidence>
<dbReference type="Pfam" id="PF03055">
    <property type="entry name" value="RPE65"/>
    <property type="match status" value="2"/>
</dbReference>
<comment type="cofactor">
    <cofactor evidence="8">
        <name>Fe(2+)</name>
        <dbReference type="ChEBI" id="CHEBI:29033"/>
    </cofactor>
    <text evidence="8">Binds 1 Fe(2+) ion per subunit.</text>
</comment>
<keyword evidence="2 8" id="KW-0479">Metal-binding</keyword>
<keyword evidence="3" id="KW-0223">Dioxygenase</keyword>
<dbReference type="PANTHER" id="PTHR10543:SF89">
    <property type="entry name" value="CAROTENOID 9,10(9',10')-CLEAVAGE DIOXYGENASE 1"/>
    <property type="match status" value="1"/>
</dbReference>
<reference evidence="9" key="1">
    <citation type="submission" date="2023-02" db="EMBL/GenBank/DDBJ databases">
        <title>Genome of toxic invasive species Heracleum sosnowskyi carries increased number of genes despite the absence of recent whole-genome duplications.</title>
        <authorList>
            <person name="Schelkunov M."/>
            <person name="Shtratnikova V."/>
            <person name="Makarenko M."/>
            <person name="Klepikova A."/>
            <person name="Omelchenko D."/>
            <person name="Novikova G."/>
            <person name="Obukhova E."/>
            <person name="Bogdanov V."/>
            <person name="Penin A."/>
            <person name="Logacheva M."/>
        </authorList>
    </citation>
    <scope>NUCLEOTIDE SEQUENCE</scope>
    <source>
        <strain evidence="9">Hsosn_3</strain>
        <tissue evidence="9">Leaf</tissue>
    </source>
</reference>
<accession>A0AAD8GPS4</accession>
<dbReference type="EC" id="1.14.99.n4" evidence="6"/>
<keyword evidence="5 8" id="KW-0408">Iron</keyword>
<evidence type="ECO:0000256" key="8">
    <source>
        <dbReference type="PIRSR" id="PIRSR604294-1"/>
    </source>
</evidence>
<sequence>MIHGLRIKDGNATYVSRYVRTSRLKQEEALGGAKFQKVYISSYMNFKFCFLCLSKDFHPCKSSVNVIDAKTMSADPVAVVELPSRVPYGLHALFVTEVRLLIVSLQLHACRIISETIYK</sequence>
<dbReference type="GO" id="GO:0016121">
    <property type="term" value="P:carotene catabolic process"/>
    <property type="evidence" value="ECO:0007669"/>
    <property type="project" value="TreeGrafter"/>
</dbReference>
<gene>
    <name evidence="9" type="ORF">POM88_053476</name>
</gene>
<feature type="binding site" evidence="8">
    <location>
        <position position="91"/>
    </location>
    <ligand>
        <name>Fe cation</name>
        <dbReference type="ChEBI" id="CHEBI:24875"/>
        <note>catalytic</note>
    </ligand>
</feature>
<dbReference type="InterPro" id="IPR004294">
    <property type="entry name" value="Carotenoid_Oase"/>
</dbReference>
<keyword evidence="4" id="KW-0560">Oxidoreductase</keyword>
<evidence type="ECO:0000256" key="1">
    <source>
        <dbReference type="ARBA" id="ARBA00006787"/>
    </source>
</evidence>
<evidence type="ECO:0000313" key="9">
    <source>
        <dbReference type="EMBL" id="KAK1352212.1"/>
    </source>
</evidence>
<dbReference type="GO" id="GO:0046872">
    <property type="term" value="F:metal ion binding"/>
    <property type="evidence" value="ECO:0007669"/>
    <property type="project" value="UniProtKB-KW"/>
</dbReference>
<dbReference type="EMBL" id="JAUIZM010000018">
    <property type="protein sequence ID" value="KAK1352212.1"/>
    <property type="molecule type" value="Genomic_DNA"/>
</dbReference>
<dbReference type="GO" id="GO:0010436">
    <property type="term" value="F:carotenoid dioxygenase activity"/>
    <property type="evidence" value="ECO:0007669"/>
    <property type="project" value="TreeGrafter"/>
</dbReference>
<dbReference type="PANTHER" id="PTHR10543">
    <property type="entry name" value="BETA-CAROTENE DIOXYGENASE"/>
    <property type="match status" value="1"/>
</dbReference>
<comment type="similarity">
    <text evidence="1">Belongs to the carotenoid oxygenase family.</text>
</comment>
<dbReference type="Proteomes" id="UP001237642">
    <property type="component" value="Unassembled WGS sequence"/>
</dbReference>
<protein>
    <recommendedName>
        <fullName evidence="6">carotenoid 9,10-dioxygenase</fullName>
        <ecNumber evidence="6">1.14.99.n4</ecNumber>
    </recommendedName>
</protein>
<reference evidence="9" key="2">
    <citation type="submission" date="2023-05" db="EMBL/GenBank/DDBJ databases">
        <authorList>
            <person name="Schelkunov M.I."/>
        </authorList>
    </citation>
    <scope>NUCLEOTIDE SEQUENCE</scope>
    <source>
        <strain evidence="9">Hsosn_3</strain>
        <tissue evidence="9">Leaf</tissue>
    </source>
</reference>
<comment type="caution">
    <text evidence="9">The sequence shown here is derived from an EMBL/GenBank/DDBJ whole genome shotgun (WGS) entry which is preliminary data.</text>
</comment>
<evidence type="ECO:0000256" key="3">
    <source>
        <dbReference type="ARBA" id="ARBA00022964"/>
    </source>
</evidence>
<evidence type="ECO:0000313" key="10">
    <source>
        <dbReference type="Proteomes" id="UP001237642"/>
    </source>
</evidence>
<evidence type="ECO:0000256" key="5">
    <source>
        <dbReference type="ARBA" id="ARBA00023004"/>
    </source>
</evidence>
<proteinExistence type="inferred from homology"/>
<evidence type="ECO:0000256" key="7">
    <source>
        <dbReference type="ARBA" id="ARBA00048709"/>
    </source>
</evidence>
<evidence type="ECO:0000256" key="4">
    <source>
        <dbReference type="ARBA" id="ARBA00023002"/>
    </source>
</evidence>